<proteinExistence type="predicted"/>
<dbReference type="STRING" id="1685379.AVO45_07990"/>
<dbReference type="SUPFAM" id="SSF140566">
    <property type="entry name" value="FlgN-like"/>
    <property type="match status" value="1"/>
</dbReference>
<protein>
    <submittedName>
        <fullName evidence="1">Flagellar biosynthesis protein FlgN</fullName>
    </submittedName>
</protein>
<dbReference type="Proteomes" id="UP000053791">
    <property type="component" value="Unassembled WGS sequence"/>
</dbReference>
<accession>A0A0X3TQ63</accession>
<keyword evidence="1" id="KW-0966">Cell projection</keyword>
<reference evidence="1 2" key="1">
    <citation type="submission" date="2015-12" db="EMBL/GenBank/DDBJ databases">
        <authorList>
            <person name="Shamseldin A."/>
            <person name="Moawad H."/>
            <person name="Abd El-Rahim W.M."/>
            <person name="Sadowsky M.J."/>
        </authorList>
    </citation>
    <scope>NUCLEOTIDE SEQUENCE [LARGE SCALE GENOMIC DNA]</scope>
    <source>
        <strain evidence="1 2">ZGT118</strain>
    </source>
</reference>
<sequence>MKNETKIDPFRALEELLDLERKAVLDGQLGQLENLLPEKEKLFDSLGKSATGRSEQVQRVQKKLERNQALLESAADGVRAVFDRMAELRRVRQGLHTYDAAGKRNSFPVRLQTQLEKKA</sequence>
<keyword evidence="1" id="KW-0282">Flagellum</keyword>
<evidence type="ECO:0000313" key="2">
    <source>
        <dbReference type="Proteomes" id="UP000053791"/>
    </source>
</evidence>
<dbReference type="EMBL" id="LQBQ01000023">
    <property type="protein sequence ID" value="KUJ77905.1"/>
    <property type="molecule type" value="Genomic_DNA"/>
</dbReference>
<dbReference type="InterPro" id="IPR036679">
    <property type="entry name" value="FlgN-like_sf"/>
</dbReference>
<dbReference type="OrthoDB" id="7862860at2"/>
<gene>
    <name evidence="1" type="ORF">AVO45_07990</name>
</gene>
<organism evidence="1 2">
    <name type="scientific">Ruegeria marisrubri</name>
    <dbReference type="NCBI Taxonomy" id="1685379"/>
    <lineage>
        <taxon>Bacteria</taxon>
        <taxon>Pseudomonadati</taxon>
        <taxon>Pseudomonadota</taxon>
        <taxon>Alphaproteobacteria</taxon>
        <taxon>Rhodobacterales</taxon>
        <taxon>Roseobacteraceae</taxon>
        <taxon>Ruegeria</taxon>
    </lineage>
</organism>
<name>A0A0X3TQ63_9RHOB</name>
<evidence type="ECO:0000313" key="1">
    <source>
        <dbReference type="EMBL" id="KUJ77905.1"/>
    </source>
</evidence>
<dbReference type="Gene3D" id="1.20.58.300">
    <property type="entry name" value="FlgN-like"/>
    <property type="match status" value="1"/>
</dbReference>
<keyword evidence="2" id="KW-1185">Reference proteome</keyword>
<dbReference type="RefSeq" id="WP_068346896.1">
    <property type="nucleotide sequence ID" value="NZ_LQBQ01000023.1"/>
</dbReference>
<dbReference type="GO" id="GO:0044780">
    <property type="term" value="P:bacterial-type flagellum assembly"/>
    <property type="evidence" value="ECO:0007669"/>
    <property type="project" value="InterPro"/>
</dbReference>
<comment type="caution">
    <text evidence="1">The sequence shown here is derived from an EMBL/GenBank/DDBJ whole genome shotgun (WGS) entry which is preliminary data.</text>
</comment>
<dbReference type="AlphaFoldDB" id="A0A0X3TQ63"/>
<keyword evidence="1" id="KW-0969">Cilium</keyword>